<dbReference type="SUPFAM" id="SSF103515">
    <property type="entry name" value="Autotransporter"/>
    <property type="match status" value="1"/>
</dbReference>
<dbReference type="Proteomes" id="UP001326613">
    <property type="component" value="Chromosome"/>
</dbReference>
<dbReference type="Gene3D" id="2.40.128.130">
    <property type="entry name" value="Autotransporter beta-domain"/>
    <property type="match status" value="1"/>
</dbReference>
<dbReference type="InterPro" id="IPR005546">
    <property type="entry name" value="Autotransporte_beta"/>
</dbReference>
<dbReference type="NCBIfam" id="TIGR01414">
    <property type="entry name" value="autotrans_barl"/>
    <property type="match status" value="1"/>
</dbReference>
<proteinExistence type="predicted"/>
<accession>A0ABZ0UXK7</accession>
<dbReference type="PROSITE" id="PS51208">
    <property type="entry name" value="AUTOTRANSPORTER"/>
    <property type="match status" value="1"/>
</dbReference>
<feature type="domain" description="Autotransporter" evidence="5">
    <location>
        <begin position="541"/>
        <end position="822"/>
    </location>
</feature>
<evidence type="ECO:0000313" key="7">
    <source>
        <dbReference type="Proteomes" id="UP001326613"/>
    </source>
</evidence>
<keyword evidence="2" id="KW-0472">Membrane</keyword>
<evidence type="ECO:0000256" key="1">
    <source>
        <dbReference type="ARBA" id="ARBA00004442"/>
    </source>
</evidence>
<dbReference type="InterPro" id="IPR036709">
    <property type="entry name" value="Autotransporte_beta_dom_sf"/>
</dbReference>
<evidence type="ECO:0000313" key="6">
    <source>
        <dbReference type="EMBL" id="WPY00809.1"/>
    </source>
</evidence>
<dbReference type="RefSeq" id="WP_323737641.1">
    <property type="nucleotide sequence ID" value="NZ_CP112932.1"/>
</dbReference>
<keyword evidence="7" id="KW-1185">Reference proteome</keyword>
<reference evidence="6 7" key="1">
    <citation type="submission" date="2022-10" db="EMBL/GenBank/DDBJ databases">
        <title>Host association and intracellularity evolved multiple times independently in the Rickettsiales.</title>
        <authorList>
            <person name="Castelli M."/>
            <person name="Nardi T."/>
            <person name="Gammuto L."/>
            <person name="Bellinzona G."/>
            <person name="Sabaneyeva E."/>
            <person name="Potekhin A."/>
            <person name="Serra V."/>
            <person name="Petroni G."/>
            <person name="Sassera D."/>
        </authorList>
    </citation>
    <scope>NUCLEOTIDE SEQUENCE [LARGE SCALE GENOMIC DNA]</scope>
    <source>
        <strain evidence="6 7">Kr 154-4</strain>
    </source>
</reference>
<protein>
    <submittedName>
        <fullName evidence="6">Sca family autotransporter beta-domain protein</fullName>
    </submittedName>
</protein>
<evidence type="ECO:0000256" key="3">
    <source>
        <dbReference type="ARBA" id="ARBA00022692"/>
    </source>
</evidence>
<comment type="subcellular location">
    <subcellularLocation>
        <location evidence="1">Cell outer membrane</location>
    </subcellularLocation>
</comment>
<evidence type="ECO:0000256" key="2">
    <source>
        <dbReference type="ARBA" id="ARBA00022452"/>
    </source>
</evidence>
<keyword evidence="2" id="KW-1134">Transmembrane beta strand</keyword>
<dbReference type="SMART" id="SM00869">
    <property type="entry name" value="Autotransporter"/>
    <property type="match status" value="1"/>
</dbReference>
<dbReference type="EMBL" id="CP112932">
    <property type="protein sequence ID" value="WPY00809.1"/>
    <property type="molecule type" value="Genomic_DNA"/>
</dbReference>
<evidence type="ECO:0000256" key="4">
    <source>
        <dbReference type="ARBA" id="ARBA00023237"/>
    </source>
</evidence>
<organism evidence="6 7">
    <name type="scientific">Candidatus Trichorickettsia mobilis</name>
    <dbReference type="NCBI Taxonomy" id="1346319"/>
    <lineage>
        <taxon>Bacteria</taxon>
        <taxon>Pseudomonadati</taxon>
        <taxon>Pseudomonadota</taxon>
        <taxon>Alphaproteobacteria</taxon>
        <taxon>Rickettsiales</taxon>
        <taxon>Rickettsiaceae</taxon>
        <taxon>Rickettsieae</taxon>
        <taxon>Candidatus Trichorickettsia</taxon>
    </lineage>
</organism>
<evidence type="ECO:0000259" key="5">
    <source>
        <dbReference type="PROSITE" id="PS51208"/>
    </source>
</evidence>
<gene>
    <name evidence="6" type="ORF">Trichorick_00697</name>
</gene>
<dbReference type="Pfam" id="PF03797">
    <property type="entry name" value="Autotransporter"/>
    <property type="match status" value="1"/>
</dbReference>
<sequence length="822" mass="90238">MLEFIGDGAIKIAEDKNIFGDIRTRVGNTGTVIYEGDRQLQEQIGAGNAKLKSIQFSTAGANIQLSTNNIHAMNLSLLDAGQTLTVDDNINFAGKIRGRGTVDFAGRSTVAQIGEINARVARVRAGVGNVDFNQPIYADIVEINGNSPVRIIDRTLSTNHILLNHQHARITIVNGFAAPVAILAAAPGHGHVIFAANGNVGAIGQNGTPVGTTEFRNNAQHNLSGDIYTNNIIFDNGVFTPQNQNIQIVVPQGGINNIPAGWQYVQGALIANARAQQLVQPPVNQHQQPIQLVNRNRQPEPEAEIVDNQRQELRQNEQNELQQLELEVNNDRPVLQQQPLEVVDNQHQEVVINEQNRQENRIIDIEQPVPQVHYTQIDAEVQQQRVVQIKESLIQATSTIIDTNSNTVEQQDRTTKNLVSQLTTPVIQNHKNVEDPIKQLNNMGVTFDKAEVEIAKLDAAVTPKTREQQALLYVVGMTILSPEERTTTINRMEQAVQAHIKVAEQVTETIHHTIDNRMNELSNQPEIMVSSGLGVAAGDETKRKLQGVWARGIYGVSKQQADKGSAGYNGNSAGGTIGGDFELNEKNIVGIAYSNIRSGFKYKQSRAGDKTTGNSHILSLYGAHQLNDSLSLKTMLAAGMSKITTKRLIMDKIATGKVKNKSYSAEASLNYKIMANENLYFMPNVGLRYAHYRDGAYSERGVGVYNVSVAAKSNNTLTAITGINMIMPQKLSEALIVVPSVHVAIESYLLNKKQKVKAKLAWMDSYFENNASLGAKSAKFSYNVGGGIVAKYNNIEVSANYNCNLRKKYQNHQGTVKLKILF</sequence>
<keyword evidence="4" id="KW-0998">Cell outer membrane</keyword>
<dbReference type="InterPro" id="IPR006315">
    <property type="entry name" value="OM_autotransptr_brl_dom"/>
</dbReference>
<name>A0ABZ0UXK7_9RICK</name>
<keyword evidence="3" id="KW-0812">Transmembrane</keyword>